<keyword evidence="3" id="KW-1185">Reference proteome</keyword>
<feature type="compositionally biased region" description="Basic and acidic residues" evidence="1">
    <location>
        <begin position="1"/>
        <end position="21"/>
    </location>
</feature>
<evidence type="ECO:0000313" key="3">
    <source>
        <dbReference type="Proteomes" id="UP001630127"/>
    </source>
</evidence>
<protein>
    <submittedName>
        <fullName evidence="2">Uncharacterized protein</fullName>
    </submittedName>
</protein>
<proteinExistence type="predicted"/>
<name>A0ABD3B1Y8_9GENT</name>
<evidence type="ECO:0000313" key="2">
    <source>
        <dbReference type="EMBL" id="KAL3537550.1"/>
    </source>
</evidence>
<organism evidence="2 3">
    <name type="scientific">Cinchona calisaya</name>
    <dbReference type="NCBI Taxonomy" id="153742"/>
    <lineage>
        <taxon>Eukaryota</taxon>
        <taxon>Viridiplantae</taxon>
        <taxon>Streptophyta</taxon>
        <taxon>Embryophyta</taxon>
        <taxon>Tracheophyta</taxon>
        <taxon>Spermatophyta</taxon>
        <taxon>Magnoliopsida</taxon>
        <taxon>eudicotyledons</taxon>
        <taxon>Gunneridae</taxon>
        <taxon>Pentapetalae</taxon>
        <taxon>asterids</taxon>
        <taxon>lamiids</taxon>
        <taxon>Gentianales</taxon>
        <taxon>Rubiaceae</taxon>
        <taxon>Cinchonoideae</taxon>
        <taxon>Cinchoneae</taxon>
        <taxon>Cinchona</taxon>
    </lineage>
</organism>
<dbReference type="EMBL" id="JBJUIK010000001">
    <property type="protein sequence ID" value="KAL3537550.1"/>
    <property type="molecule type" value="Genomic_DNA"/>
</dbReference>
<accession>A0ABD3B1Y8</accession>
<reference evidence="2 3" key="1">
    <citation type="submission" date="2024-11" db="EMBL/GenBank/DDBJ databases">
        <title>A near-complete genome assembly of Cinchona calisaya.</title>
        <authorList>
            <person name="Lian D.C."/>
            <person name="Zhao X.W."/>
            <person name="Wei L."/>
        </authorList>
    </citation>
    <scope>NUCLEOTIDE SEQUENCE [LARGE SCALE GENOMIC DNA]</scope>
    <source>
        <tissue evidence="2">Nenye</tissue>
    </source>
</reference>
<dbReference type="Proteomes" id="UP001630127">
    <property type="component" value="Unassembled WGS sequence"/>
</dbReference>
<feature type="non-terminal residue" evidence="2">
    <location>
        <position position="1"/>
    </location>
</feature>
<comment type="caution">
    <text evidence="2">The sequence shown here is derived from an EMBL/GenBank/DDBJ whole genome shotgun (WGS) entry which is preliminary data.</text>
</comment>
<gene>
    <name evidence="2" type="ORF">ACH5RR_000916</name>
</gene>
<feature type="region of interest" description="Disordered" evidence="1">
    <location>
        <begin position="1"/>
        <end position="38"/>
    </location>
</feature>
<sequence length="165" mass="18917">DSSSLEKDLVEQSKEDTRDIDSLDITAGPTESQSKDELDLGIEKFTEELLAYFSKLDCPNSSNEPRTMQEWKMVSRLLAQKLKYMDSLPFKQEDGFKRHCWKTTCQPYDCNGVDILSGEKFSKGFSMKLWSKFRQGKSHSLAARYLKDDPYLILLNVLVSLQQSG</sequence>
<dbReference type="AlphaFoldDB" id="A0ABD3B1Y8"/>
<evidence type="ECO:0000256" key="1">
    <source>
        <dbReference type="SAM" id="MobiDB-lite"/>
    </source>
</evidence>